<evidence type="ECO:0000259" key="2">
    <source>
        <dbReference type="Pfam" id="PF24735"/>
    </source>
</evidence>
<accession>A0A1I7ELR1</accession>
<protein>
    <submittedName>
        <fullName evidence="4">Uncharacterized protein</fullName>
    </submittedName>
</protein>
<organism evidence="4 5">
    <name type="scientific">Paraburkholderia aspalathi</name>
    <dbReference type="NCBI Taxonomy" id="1324617"/>
    <lineage>
        <taxon>Bacteria</taxon>
        <taxon>Pseudomonadati</taxon>
        <taxon>Pseudomonadota</taxon>
        <taxon>Betaproteobacteria</taxon>
        <taxon>Burkholderiales</taxon>
        <taxon>Burkholderiaceae</taxon>
        <taxon>Paraburkholderia</taxon>
    </lineage>
</organism>
<feature type="domain" description="DUF7685" evidence="1">
    <location>
        <begin position="5"/>
        <end position="43"/>
    </location>
</feature>
<dbReference type="Pfam" id="PF24734">
    <property type="entry name" value="DUF7685"/>
    <property type="match status" value="1"/>
</dbReference>
<name>A0A1I7ELR1_9BURK</name>
<dbReference type="InterPro" id="IPR056103">
    <property type="entry name" value="DUF7686"/>
</dbReference>
<dbReference type="InterPro" id="IPR056130">
    <property type="entry name" value="DUF7713"/>
</dbReference>
<dbReference type="AlphaFoldDB" id="A0A1I7ELR1"/>
<reference evidence="4 5" key="1">
    <citation type="submission" date="2016-10" db="EMBL/GenBank/DDBJ databases">
        <authorList>
            <person name="de Groot N.N."/>
        </authorList>
    </citation>
    <scope>NUCLEOTIDE SEQUENCE [LARGE SCALE GENOMIC DNA]</scope>
    <source>
        <strain evidence="4 5">LMG 27731</strain>
    </source>
</reference>
<dbReference type="EMBL" id="FPBH01000030">
    <property type="protein sequence ID" value="SFU24870.1"/>
    <property type="molecule type" value="Genomic_DNA"/>
</dbReference>
<proteinExistence type="predicted"/>
<evidence type="ECO:0000313" key="4">
    <source>
        <dbReference type="EMBL" id="SFU24870.1"/>
    </source>
</evidence>
<gene>
    <name evidence="4" type="ORF">SAMN05192563_103066</name>
</gene>
<dbReference type="Pfam" id="PF24828">
    <property type="entry name" value="DUF7713"/>
    <property type="match status" value="1"/>
</dbReference>
<evidence type="ECO:0000313" key="5">
    <source>
        <dbReference type="Proteomes" id="UP000198844"/>
    </source>
</evidence>
<feature type="domain" description="DUF7713" evidence="3">
    <location>
        <begin position="127"/>
        <end position="192"/>
    </location>
</feature>
<feature type="domain" description="DUF7686" evidence="2">
    <location>
        <begin position="50"/>
        <end position="124"/>
    </location>
</feature>
<dbReference type="Pfam" id="PF24735">
    <property type="entry name" value="DUF7686"/>
    <property type="match status" value="1"/>
</dbReference>
<sequence length="194" mass="22020">MTEQTCVRCGARTPPYDAVNAASSDGTYRLLCSRCFNEDMAQWADIVGFEHPQFTPVRLLDMDGGSHEFHFRSLLLGDQLSLEAFELAGNDESEGYRFQILDEPRSDPFVLLGKLVQKMMRALATKHLREDADGLQVADTMVRGRIEWNGVEDVRQPCVVIDGRRVEWNDFGAILMAFEGWQFRLELLDPSDEA</sequence>
<dbReference type="RefSeq" id="WP_093644103.1">
    <property type="nucleotide sequence ID" value="NZ_CAJNAX010000103.1"/>
</dbReference>
<evidence type="ECO:0000259" key="3">
    <source>
        <dbReference type="Pfam" id="PF24828"/>
    </source>
</evidence>
<dbReference type="InterPro" id="IPR056102">
    <property type="entry name" value="DUF7685"/>
</dbReference>
<dbReference type="OrthoDB" id="7601802at2"/>
<dbReference type="Proteomes" id="UP000198844">
    <property type="component" value="Unassembled WGS sequence"/>
</dbReference>
<evidence type="ECO:0000259" key="1">
    <source>
        <dbReference type="Pfam" id="PF24734"/>
    </source>
</evidence>